<dbReference type="OrthoDB" id="60477at2759"/>
<reference evidence="1 2" key="1">
    <citation type="submission" date="2018-11" db="EMBL/GenBank/DDBJ databases">
        <authorList>
            <consortium name="Pathogen Informatics"/>
        </authorList>
    </citation>
    <scope>NUCLEOTIDE SEQUENCE [LARGE SCALE GENOMIC DNA]</scope>
    <source>
        <strain evidence="1 2">NST_G2</strain>
    </source>
</reference>
<sequence>MEDYDDYSKHFTVMNYREEDELKQVHHTDFISQFERQYPNIRWQDVE</sequence>
<organism evidence="1 2">
    <name type="scientific">Schistocephalus solidus</name>
    <name type="common">Tapeworm</name>
    <dbReference type="NCBI Taxonomy" id="70667"/>
    <lineage>
        <taxon>Eukaryota</taxon>
        <taxon>Metazoa</taxon>
        <taxon>Spiralia</taxon>
        <taxon>Lophotrochozoa</taxon>
        <taxon>Platyhelminthes</taxon>
        <taxon>Cestoda</taxon>
        <taxon>Eucestoda</taxon>
        <taxon>Diphyllobothriidea</taxon>
        <taxon>Diphyllobothriidae</taxon>
        <taxon>Schistocephalus</taxon>
    </lineage>
</organism>
<evidence type="ECO:0000313" key="1">
    <source>
        <dbReference type="EMBL" id="VDL88269.1"/>
    </source>
</evidence>
<dbReference type="Proteomes" id="UP000275846">
    <property type="component" value="Unassembled WGS sequence"/>
</dbReference>
<name>A0A3P7BP24_SCHSO</name>
<proteinExistence type="predicted"/>
<dbReference type="GO" id="GO:0005737">
    <property type="term" value="C:cytoplasm"/>
    <property type="evidence" value="ECO:0007669"/>
    <property type="project" value="TreeGrafter"/>
</dbReference>
<dbReference type="PANTHER" id="PTHR46088">
    <property type="entry name" value="TUBULIN--TYROSINE LIGASE-LIKE PROTEIN 12"/>
    <property type="match status" value="1"/>
</dbReference>
<protein>
    <submittedName>
        <fullName evidence="1">Uncharacterized protein</fullName>
    </submittedName>
</protein>
<dbReference type="InterPro" id="IPR027749">
    <property type="entry name" value="TTLL12"/>
</dbReference>
<keyword evidence="2" id="KW-1185">Reference proteome</keyword>
<evidence type="ECO:0000313" key="2">
    <source>
        <dbReference type="Proteomes" id="UP000275846"/>
    </source>
</evidence>
<dbReference type="PANTHER" id="PTHR46088:SF1">
    <property type="entry name" value="TUBULIN--TYROSINE LIGASE-LIKE PROTEIN 12"/>
    <property type="match status" value="1"/>
</dbReference>
<dbReference type="AlphaFoldDB" id="A0A3P7BP24"/>
<accession>A0A3P7BP24</accession>
<dbReference type="STRING" id="70667.A0A3P7BP24"/>
<feature type="non-terminal residue" evidence="1">
    <location>
        <position position="47"/>
    </location>
</feature>
<gene>
    <name evidence="1" type="ORF">SSLN_LOCUS1884</name>
</gene>
<dbReference type="EMBL" id="UYSU01008807">
    <property type="protein sequence ID" value="VDL88269.1"/>
    <property type="molecule type" value="Genomic_DNA"/>
</dbReference>